<dbReference type="EMBL" id="JASJQH010001244">
    <property type="protein sequence ID" value="KAK9761737.1"/>
    <property type="molecule type" value="Genomic_DNA"/>
</dbReference>
<protein>
    <submittedName>
        <fullName evidence="2">Uncharacterized protein</fullName>
    </submittedName>
</protein>
<feature type="chain" id="PRO_5046306478" evidence="1">
    <location>
        <begin position="23"/>
        <end position="153"/>
    </location>
</feature>
<keyword evidence="3" id="KW-1185">Reference proteome</keyword>
<evidence type="ECO:0000256" key="1">
    <source>
        <dbReference type="SAM" id="SignalP"/>
    </source>
</evidence>
<sequence length="153" mass="17194">MYFFQNLLTSIPMALMLASAFAGPLDRYDPELTAAPEYVELYRNVKECSEEFPATLTFVPVSKEARLKDCVKVIQKFTTSLGQPDHKVEKRDASDGVDIFFDALDRLNHVIDSWEKSDLTCGVTKQKGGKDICGCHKGYCWRRVSTKVTMAAS</sequence>
<keyword evidence="1" id="KW-0732">Signal</keyword>
<proteinExistence type="predicted"/>
<organism evidence="2 3">
    <name type="scientific">Basidiobolus ranarum</name>
    <dbReference type="NCBI Taxonomy" id="34480"/>
    <lineage>
        <taxon>Eukaryota</taxon>
        <taxon>Fungi</taxon>
        <taxon>Fungi incertae sedis</taxon>
        <taxon>Zoopagomycota</taxon>
        <taxon>Entomophthoromycotina</taxon>
        <taxon>Basidiobolomycetes</taxon>
        <taxon>Basidiobolales</taxon>
        <taxon>Basidiobolaceae</taxon>
        <taxon>Basidiobolus</taxon>
    </lineage>
</organism>
<evidence type="ECO:0000313" key="2">
    <source>
        <dbReference type="EMBL" id="KAK9761737.1"/>
    </source>
</evidence>
<reference evidence="2 3" key="1">
    <citation type="submission" date="2023-04" db="EMBL/GenBank/DDBJ databases">
        <title>Genome of Basidiobolus ranarum AG-B5.</title>
        <authorList>
            <person name="Stajich J.E."/>
            <person name="Carter-House D."/>
            <person name="Gryganskyi A."/>
        </authorList>
    </citation>
    <scope>NUCLEOTIDE SEQUENCE [LARGE SCALE GENOMIC DNA]</scope>
    <source>
        <strain evidence="2 3">AG-B5</strain>
    </source>
</reference>
<comment type="caution">
    <text evidence="2">The sequence shown here is derived from an EMBL/GenBank/DDBJ whole genome shotgun (WGS) entry which is preliminary data.</text>
</comment>
<name>A0ABR2WJS0_9FUNG</name>
<dbReference type="Proteomes" id="UP001479436">
    <property type="component" value="Unassembled WGS sequence"/>
</dbReference>
<gene>
    <name evidence="2" type="ORF">K7432_013136</name>
</gene>
<evidence type="ECO:0000313" key="3">
    <source>
        <dbReference type="Proteomes" id="UP001479436"/>
    </source>
</evidence>
<accession>A0ABR2WJS0</accession>
<feature type="signal peptide" evidence="1">
    <location>
        <begin position="1"/>
        <end position="22"/>
    </location>
</feature>